<evidence type="ECO:0000259" key="9">
    <source>
        <dbReference type="Pfam" id="PF01850"/>
    </source>
</evidence>
<keyword evidence="11" id="KW-1185">Reference proteome</keyword>
<keyword evidence="4 8" id="KW-0479">Metal-binding</keyword>
<evidence type="ECO:0000256" key="7">
    <source>
        <dbReference type="ARBA" id="ARBA00038093"/>
    </source>
</evidence>
<comment type="function">
    <text evidence="8">Toxic component of a toxin-antitoxin (TA) system. An RNase.</text>
</comment>
<feature type="domain" description="PIN" evidence="9">
    <location>
        <begin position="2"/>
        <end position="122"/>
    </location>
</feature>
<dbReference type="PANTHER" id="PTHR33653:SF1">
    <property type="entry name" value="RIBONUCLEASE VAPC2"/>
    <property type="match status" value="1"/>
</dbReference>
<evidence type="ECO:0000256" key="6">
    <source>
        <dbReference type="ARBA" id="ARBA00022842"/>
    </source>
</evidence>
<keyword evidence="3 8" id="KW-0540">Nuclease</keyword>
<dbReference type="InterPro" id="IPR050556">
    <property type="entry name" value="Type_II_TA_system_RNase"/>
</dbReference>
<evidence type="ECO:0000256" key="5">
    <source>
        <dbReference type="ARBA" id="ARBA00022801"/>
    </source>
</evidence>
<comment type="caution">
    <text evidence="10">The sequence shown here is derived from an EMBL/GenBank/DDBJ whole genome shotgun (WGS) entry which is preliminary data.</text>
</comment>
<evidence type="ECO:0000256" key="2">
    <source>
        <dbReference type="ARBA" id="ARBA00022649"/>
    </source>
</evidence>
<keyword evidence="5 8" id="KW-0378">Hydrolase</keyword>
<dbReference type="EMBL" id="BPRA01000008">
    <property type="protein sequence ID" value="GJE55468.1"/>
    <property type="molecule type" value="Genomic_DNA"/>
</dbReference>
<organism evidence="10 11">
    <name type="scientific">Methylobacterium thuringiense</name>
    <dbReference type="NCBI Taxonomy" id="1003091"/>
    <lineage>
        <taxon>Bacteria</taxon>
        <taxon>Pseudomonadati</taxon>
        <taxon>Pseudomonadota</taxon>
        <taxon>Alphaproteobacteria</taxon>
        <taxon>Hyphomicrobiales</taxon>
        <taxon>Methylobacteriaceae</taxon>
        <taxon>Methylobacterium</taxon>
    </lineage>
</organism>
<sequence>MYVLDTNVVSELRKVRLGKANANVVAFFETVDAGDLFVSAITILELELGVLTIERRDTAQGALLRSWLEQQVLPEFADRTLAIDTAVARRCARLHSPDRRSERDALIAATALVHGMTVVTRNVADFHPTGVPLLDPWNGWKGASADRNHRERRGRSKGVAFVIAS</sequence>
<proteinExistence type="inferred from homology"/>
<reference evidence="10" key="1">
    <citation type="journal article" date="2021" name="Front. Microbiol.">
        <title>Comprehensive Comparative Genomics and Phenotyping of Methylobacterium Species.</title>
        <authorList>
            <person name="Alessa O."/>
            <person name="Ogura Y."/>
            <person name="Fujitani Y."/>
            <person name="Takami H."/>
            <person name="Hayashi T."/>
            <person name="Sahin N."/>
            <person name="Tani A."/>
        </authorList>
    </citation>
    <scope>NUCLEOTIDE SEQUENCE</scope>
    <source>
        <strain evidence="10">DSM 23674</strain>
    </source>
</reference>
<gene>
    <name evidence="10" type="primary">fitB_1</name>
    <name evidence="8" type="synonym">vapC</name>
    <name evidence="10" type="ORF">EKPJFOCH_1959</name>
</gene>
<dbReference type="Pfam" id="PF01850">
    <property type="entry name" value="PIN"/>
    <property type="match status" value="1"/>
</dbReference>
<comment type="cofactor">
    <cofactor evidence="1 8">
        <name>Mg(2+)</name>
        <dbReference type="ChEBI" id="CHEBI:18420"/>
    </cofactor>
</comment>
<keyword evidence="8" id="KW-0800">Toxin</keyword>
<dbReference type="InterPro" id="IPR002716">
    <property type="entry name" value="PIN_dom"/>
</dbReference>
<dbReference type="Proteomes" id="UP001055101">
    <property type="component" value="Unassembled WGS sequence"/>
</dbReference>
<evidence type="ECO:0000256" key="1">
    <source>
        <dbReference type="ARBA" id="ARBA00001946"/>
    </source>
</evidence>
<comment type="similarity">
    <text evidence="7 8">Belongs to the PINc/VapC protein family.</text>
</comment>
<evidence type="ECO:0000256" key="8">
    <source>
        <dbReference type="HAMAP-Rule" id="MF_00265"/>
    </source>
</evidence>
<dbReference type="SUPFAM" id="SSF88723">
    <property type="entry name" value="PIN domain-like"/>
    <property type="match status" value="1"/>
</dbReference>
<dbReference type="PANTHER" id="PTHR33653">
    <property type="entry name" value="RIBONUCLEASE VAPC2"/>
    <property type="match status" value="1"/>
</dbReference>
<dbReference type="InterPro" id="IPR022907">
    <property type="entry name" value="VapC_family"/>
</dbReference>
<dbReference type="EC" id="3.1.-.-" evidence="8"/>
<protein>
    <recommendedName>
        <fullName evidence="8">Ribonuclease VapC</fullName>
        <shortName evidence="8">RNase VapC</shortName>
        <ecNumber evidence="8">3.1.-.-</ecNumber>
    </recommendedName>
    <alternativeName>
        <fullName evidence="8">Toxin VapC</fullName>
    </alternativeName>
</protein>
<dbReference type="InterPro" id="IPR029060">
    <property type="entry name" value="PIN-like_dom_sf"/>
</dbReference>
<dbReference type="CDD" id="cd18746">
    <property type="entry name" value="PIN_VapC4-5_FitB-like"/>
    <property type="match status" value="1"/>
</dbReference>
<evidence type="ECO:0000313" key="11">
    <source>
        <dbReference type="Proteomes" id="UP001055101"/>
    </source>
</evidence>
<accession>A0ABQ4TJL8</accession>
<dbReference type="HAMAP" id="MF_00265">
    <property type="entry name" value="VapC_Nob1"/>
    <property type="match status" value="1"/>
</dbReference>
<reference evidence="10" key="2">
    <citation type="submission" date="2021-08" db="EMBL/GenBank/DDBJ databases">
        <authorList>
            <person name="Tani A."/>
            <person name="Ola A."/>
            <person name="Ogura Y."/>
            <person name="Katsura K."/>
            <person name="Hayashi T."/>
        </authorList>
    </citation>
    <scope>NUCLEOTIDE SEQUENCE</scope>
    <source>
        <strain evidence="10">DSM 23674</strain>
    </source>
</reference>
<feature type="binding site" evidence="8">
    <location>
        <position position="5"/>
    </location>
    <ligand>
        <name>Mg(2+)</name>
        <dbReference type="ChEBI" id="CHEBI:18420"/>
    </ligand>
</feature>
<keyword evidence="2 8" id="KW-1277">Toxin-antitoxin system</keyword>
<evidence type="ECO:0000313" key="10">
    <source>
        <dbReference type="EMBL" id="GJE55468.1"/>
    </source>
</evidence>
<feature type="binding site" evidence="8">
    <location>
        <position position="104"/>
    </location>
    <ligand>
        <name>Mg(2+)</name>
        <dbReference type="ChEBI" id="CHEBI:18420"/>
    </ligand>
</feature>
<evidence type="ECO:0000256" key="3">
    <source>
        <dbReference type="ARBA" id="ARBA00022722"/>
    </source>
</evidence>
<evidence type="ECO:0000256" key="4">
    <source>
        <dbReference type="ARBA" id="ARBA00022723"/>
    </source>
</evidence>
<keyword evidence="6 8" id="KW-0460">Magnesium</keyword>
<dbReference type="Gene3D" id="3.40.50.1010">
    <property type="entry name" value="5'-nuclease"/>
    <property type="match status" value="1"/>
</dbReference>
<name>A0ABQ4TJL8_9HYPH</name>